<comment type="caution">
    <text evidence="3">The sequence shown here is derived from an EMBL/GenBank/DDBJ whole genome shotgun (WGS) entry which is preliminary data.</text>
</comment>
<dbReference type="InterPro" id="IPR025091">
    <property type="entry name" value="DUF4019"/>
</dbReference>
<gene>
    <name evidence="3" type="ORF">MTR62_16625</name>
</gene>
<dbReference type="SUPFAM" id="SSF46894">
    <property type="entry name" value="C-terminal effector domain of the bipartite response regulators"/>
    <property type="match status" value="1"/>
</dbReference>
<dbReference type="EMBL" id="JALHLF010000090">
    <property type="protein sequence ID" value="MCJ2184303.1"/>
    <property type="molecule type" value="Genomic_DNA"/>
</dbReference>
<dbReference type="SMART" id="SM00421">
    <property type="entry name" value="HTH_LUXR"/>
    <property type="match status" value="1"/>
</dbReference>
<dbReference type="Gene3D" id="1.10.10.10">
    <property type="entry name" value="Winged helix-like DNA-binding domain superfamily/Winged helix DNA-binding domain"/>
    <property type="match status" value="1"/>
</dbReference>
<dbReference type="PROSITE" id="PS50043">
    <property type="entry name" value="HTH_LUXR_2"/>
    <property type="match status" value="1"/>
</dbReference>
<dbReference type="RefSeq" id="WP_244023004.1">
    <property type="nucleotide sequence ID" value="NZ_JALHLF010000090.1"/>
</dbReference>
<keyword evidence="1" id="KW-0472">Membrane</keyword>
<sequence>MAQEYPPLTEKEKQALRLIVRGYDAKSMTLHLGLSVHTINERLRHARRKMAVSSSREAARRLRDCEAGQGPHSSVHEEIGDAAGARVMADNVASARPETAPGKTGRALVWGAGGAVIMSLILATLLLATGTLVPAGGAAANTEANTEAMPDPASPVEASAVVAAARRWLALVDAGDWDASWNETGQSFKAQNTTARWAQASQGARVPLGRVLARVALSQESVPAPPYGYEMVTFRTHFSGREAAIEKLGLSHEGGTWKVVGYWIE</sequence>
<proteinExistence type="predicted"/>
<dbReference type="InterPro" id="IPR016032">
    <property type="entry name" value="Sig_transdc_resp-reg_C-effctor"/>
</dbReference>
<dbReference type="InterPro" id="IPR036388">
    <property type="entry name" value="WH-like_DNA-bd_sf"/>
</dbReference>
<evidence type="ECO:0000259" key="2">
    <source>
        <dbReference type="PROSITE" id="PS50043"/>
    </source>
</evidence>
<dbReference type="Pfam" id="PF13211">
    <property type="entry name" value="DUF4019"/>
    <property type="match status" value="1"/>
</dbReference>
<dbReference type="Proteomes" id="UP001162881">
    <property type="component" value="Unassembled WGS sequence"/>
</dbReference>
<reference evidence="3" key="1">
    <citation type="submission" date="2022-03" db="EMBL/GenBank/DDBJ databases">
        <title>Identification of a novel bacterium isolated from mangrove sediments.</title>
        <authorList>
            <person name="Pan X."/>
        </authorList>
    </citation>
    <scope>NUCLEOTIDE SEQUENCE</scope>
    <source>
        <strain evidence="3">B1949</strain>
    </source>
</reference>
<organism evidence="3 4">
    <name type="scientific">Novosphingobium organovorum</name>
    <dbReference type="NCBI Taxonomy" id="2930092"/>
    <lineage>
        <taxon>Bacteria</taxon>
        <taxon>Pseudomonadati</taxon>
        <taxon>Pseudomonadota</taxon>
        <taxon>Alphaproteobacteria</taxon>
        <taxon>Sphingomonadales</taxon>
        <taxon>Sphingomonadaceae</taxon>
        <taxon>Novosphingobium</taxon>
    </lineage>
</organism>
<name>A0ABT0BGX3_9SPHN</name>
<evidence type="ECO:0000313" key="4">
    <source>
        <dbReference type="Proteomes" id="UP001162881"/>
    </source>
</evidence>
<keyword evidence="1" id="KW-0812">Transmembrane</keyword>
<evidence type="ECO:0000256" key="1">
    <source>
        <dbReference type="SAM" id="Phobius"/>
    </source>
</evidence>
<keyword evidence="4" id="KW-1185">Reference proteome</keyword>
<dbReference type="Pfam" id="PF00196">
    <property type="entry name" value="GerE"/>
    <property type="match status" value="1"/>
</dbReference>
<protein>
    <submittedName>
        <fullName evidence="3">DUF4019 domain-containing protein</fullName>
    </submittedName>
</protein>
<dbReference type="InterPro" id="IPR000792">
    <property type="entry name" value="Tscrpt_reg_LuxR_C"/>
</dbReference>
<feature type="transmembrane region" description="Helical" evidence="1">
    <location>
        <begin position="107"/>
        <end position="128"/>
    </location>
</feature>
<evidence type="ECO:0000313" key="3">
    <source>
        <dbReference type="EMBL" id="MCJ2184303.1"/>
    </source>
</evidence>
<keyword evidence="1" id="KW-1133">Transmembrane helix</keyword>
<accession>A0ABT0BGX3</accession>
<feature type="domain" description="HTH luxR-type" evidence="2">
    <location>
        <begin position="1"/>
        <end position="66"/>
    </location>
</feature>